<name>A0A5P1DDM1_9PSED</name>
<evidence type="ECO:0000313" key="2">
    <source>
        <dbReference type="Proteomes" id="UP000408764"/>
    </source>
</evidence>
<reference evidence="1 2" key="1">
    <citation type="submission" date="2019-08" db="EMBL/GenBank/DDBJ databases">
        <title>Pseudomonas haemolytica sp. nov. isolated from raw milk and skim milk concentrate.</title>
        <authorList>
            <person name="Hofmann K."/>
            <person name="Huptas C."/>
            <person name="Doll E."/>
            <person name="Scherer S."/>
            <person name="Wenning M."/>
        </authorList>
    </citation>
    <scope>NUCLEOTIDE SEQUENCE [LARGE SCALE GENOMIC DNA]</scope>
    <source>
        <strain evidence="1 2">DSM 108987</strain>
    </source>
</reference>
<comment type="caution">
    <text evidence="1">The sequence shown here is derived from an EMBL/GenBank/DDBJ whole genome shotgun (WGS) entry which is preliminary data.</text>
</comment>
<dbReference type="Proteomes" id="UP000408764">
    <property type="component" value="Unassembled WGS sequence"/>
</dbReference>
<dbReference type="RefSeq" id="WP_153871646.1">
    <property type="nucleotide sequence ID" value="NZ_VOIW01000004.1"/>
</dbReference>
<dbReference type="EMBL" id="VOIW01000004">
    <property type="protein sequence ID" value="MRJ38492.1"/>
    <property type="molecule type" value="Genomic_DNA"/>
</dbReference>
<organism evidence="1 2">
    <name type="scientific">Pseudomonas haemolytica</name>
    <dbReference type="NCBI Taxonomy" id="2600065"/>
    <lineage>
        <taxon>Bacteria</taxon>
        <taxon>Pseudomonadati</taxon>
        <taxon>Pseudomonadota</taxon>
        <taxon>Gammaproteobacteria</taxon>
        <taxon>Pseudomonadales</taxon>
        <taxon>Pseudomonadaceae</taxon>
        <taxon>Pseudomonas</taxon>
    </lineage>
</organism>
<accession>A0A5P1DDM1</accession>
<gene>
    <name evidence="1" type="ORF">FRT59_16160</name>
</gene>
<dbReference type="AlphaFoldDB" id="A0A5P1DDM1"/>
<evidence type="ECO:0000313" key="1">
    <source>
        <dbReference type="EMBL" id="MRJ38492.1"/>
    </source>
</evidence>
<protein>
    <submittedName>
        <fullName evidence="1">Uncharacterized protein</fullName>
    </submittedName>
</protein>
<sequence>MGKQFETERDRAEYWKQRAKSAEGHLFASDFKAAVMALHACTNFESTPWDELSGCQLGKLYRATGSVIRVVNARRCTRAPNDTDSEEVIRALNAELDKAGEDYDKAWRHDLNDKNNYQVLVAEVARLRANAGRYQFIADNACDVSFYVANTDSGDGDTAPGPRVELTRDQYPLEMFGTGKAKLDFAVDALMATKDVATQSTDTENVSRHEGGQT</sequence>
<proteinExistence type="predicted"/>
<dbReference type="OrthoDB" id="7032833at2"/>